<dbReference type="AlphaFoldDB" id="I1PLU6"/>
<keyword evidence="1" id="KW-0812">Transmembrane</keyword>
<evidence type="ECO:0000256" key="1">
    <source>
        <dbReference type="SAM" id="Phobius"/>
    </source>
</evidence>
<organism evidence="2 3">
    <name type="scientific">Oryza glaberrima</name>
    <name type="common">African rice</name>
    <dbReference type="NCBI Taxonomy" id="4538"/>
    <lineage>
        <taxon>Eukaryota</taxon>
        <taxon>Viridiplantae</taxon>
        <taxon>Streptophyta</taxon>
        <taxon>Embryophyta</taxon>
        <taxon>Tracheophyta</taxon>
        <taxon>Spermatophyta</taxon>
        <taxon>Magnoliopsida</taxon>
        <taxon>Liliopsida</taxon>
        <taxon>Poales</taxon>
        <taxon>Poaceae</taxon>
        <taxon>BOP clade</taxon>
        <taxon>Oryzoideae</taxon>
        <taxon>Oryzeae</taxon>
        <taxon>Oryzinae</taxon>
        <taxon>Oryza</taxon>
    </lineage>
</organism>
<evidence type="ECO:0000313" key="2">
    <source>
        <dbReference type="EnsemblPlants" id="ORGLA04G0116500.1"/>
    </source>
</evidence>
<keyword evidence="3" id="KW-1185">Reference proteome</keyword>
<protein>
    <submittedName>
        <fullName evidence="2">Uncharacterized protein</fullName>
    </submittedName>
</protein>
<reference evidence="2 3" key="2">
    <citation type="submission" date="2018-04" db="EMBL/GenBank/DDBJ databases">
        <title>OglaRS2 (Oryza glaberrima Reference Sequence Version 2).</title>
        <authorList>
            <person name="Zhang J."/>
            <person name="Kudrna D."/>
            <person name="Lee S."/>
            <person name="Talag J."/>
            <person name="Rajasekar S."/>
            <person name="Wing R.A."/>
        </authorList>
    </citation>
    <scope>NUCLEOTIDE SEQUENCE [LARGE SCALE GENOMIC DNA]</scope>
    <source>
        <strain evidence="2 3">cv. IRGC 96717</strain>
    </source>
</reference>
<evidence type="ECO:0000313" key="3">
    <source>
        <dbReference type="Proteomes" id="UP000007306"/>
    </source>
</evidence>
<dbReference type="EnsemblPlants" id="ORGLA04G0116500.1">
    <property type="protein sequence ID" value="ORGLA04G0116500.1"/>
    <property type="gene ID" value="ORGLA04G0116500"/>
</dbReference>
<keyword evidence="1" id="KW-1133">Transmembrane helix</keyword>
<dbReference type="Gramene" id="ORGLA04G0116500.1">
    <property type="protein sequence ID" value="ORGLA04G0116500.1"/>
    <property type="gene ID" value="ORGLA04G0116500"/>
</dbReference>
<dbReference type="HOGENOM" id="CLU_2472744_0_0_1"/>
<dbReference type="Proteomes" id="UP000007306">
    <property type="component" value="Chromosome 4"/>
</dbReference>
<reference evidence="2" key="1">
    <citation type="submission" date="2015-06" db="UniProtKB">
        <authorList>
            <consortium name="EnsemblPlants"/>
        </authorList>
    </citation>
    <scope>IDENTIFICATION</scope>
</reference>
<sequence length="88" mass="9719">MRPPRRYSPHANAFGPCATASNLHAAAPTTAAPPPWTAAADRAAWIGSRHFPHFIFIFFLFTVNARVYFGLRAIWSFLNCNGVKSTVD</sequence>
<name>I1PLU6_ORYGL</name>
<accession>I1PLU6</accession>
<feature type="transmembrane region" description="Helical" evidence="1">
    <location>
        <begin position="51"/>
        <end position="69"/>
    </location>
</feature>
<proteinExistence type="predicted"/>
<keyword evidence="1" id="KW-0472">Membrane</keyword>